<dbReference type="EMBL" id="GBRH01205106">
    <property type="protein sequence ID" value="JAD92789.1"/>
    <property type="molecule type" value="Transcribed_RNA"/>
</dbReference>
<reference evidence="1" key="2">
    <citation type="journal article" date="2015" name="Data Brief">
        <title>Shoot transcriptome of the giant reed, Arundo donax.</title>
        <authorList>
            <person name="Barrero R.A."/>
            <person name="Guerrero F.D."/>
            <person name="Moolhuijzen P."/>
            <person name="Goolsby J.A."/>
            <person name="Tidwell J."/>
            <person name="Bellgard S.E."/>
            <person name="Bellgard M.I."/>
        </authorList>
    </citation>
    <scope>NUCLEOTIDE SEQUENCE</scope>
    <source>
        <tissue evidence="1">Shoot tissue taken approximately 20 cm above the soil surface</tissue>
    </source>
</reference>
<dbReference type="AlphaFoldDB" id="A0A0A9DW51"/>
<reference evidence="1" key="1">
    <citation type="submission" date="2014-09" db="EMBL/GenBank/DDBJ databases">
        <authorList>
            <person name="Magalhaes I.L.F."/>
            <person name="Oliveira U."/>
            <person name="Santos F.R."/>
            <person name="Vidigal T.H.D.A."/>
            <person name="Brescovit A.D."/>
            <person name="Santos A.J."/>
        </authorList>
    </citation>
    <scope>NUCLEOTIDE SEQUENCE</scope>
    <source>
        <tissue evidence="1">Shoot tissue taken approximately 20 cm above the soil surface</tissue>
    </source>
</reference>
<sequence length="43" mass="5052">MIYESSTQMLQRTNQKVTRKRGTKVFIYVILILIKCTESNTKS</sequence>
<name>A0A0A9DW51_ARUDO</name>
<protein>
    <submittedName>
        <fullName evidence="1">Uncharacterized protein</fullName>
    </submittedName>
</protein>
<organism evidence="1">
    <name type="scientific">Arundo donax</name>
    <name type="common">Giant reed</name>
    <name type="synonym">Donax arundinaceus</name>
    <dbReference type="NCBI Taxonomy" id="35708"/>
    <lineage>
        <taxon>Eukaryota</taxon>
        <taxon>Viridiplantae</taxon>
        <taxon>Streptophyta</taxon>
        <taxon>Embryophyta</taxon>
        <taxon>Tracheophyta</taxon>
        <taxon>Spermatophyta</taxon>
        <taxon>Magnoliopsida</taxon>
        <taxon>Liliopsida</taxon>
        <taxon>Poales</taxon>
        <taxon>Poaceae</taxon>
        <taxon>PACMAD clade</taxon>
        <taxon>Arundinoideae</taxon>
        <taxon>Arundineae</taxon>
        <taxon>Arundo</taxon>
    </lineage>
</organism>
<accession>A0A0A9DW51</accession>
<proteinExistence type="predicted"/>
<evidence type="ECO:0000313" key="1">
    <source>
        <dbReference type="EMBL" id="JAD92789.1"/>
    </source>
</evidence>